<feature type="transmembrane region" description="Helical" evidence="1">
    <location>
        <begin position="33"/>
        <end position="54"/>
    </location>
</feature>
<dbReference type="EMBL" id="CAJOBA010059247">
    <property type="protein sequence ID" value="CAF4314320.1"/>
    <property type="molecule type" value="Genomic_DNA"/>
</dbReference>
<sequence length="86" mass="10067">MDPRRSPWIPKYPKFVLRIVVYNMYQQKSLSKVYKMVVFGSILPSIVTISGNITSVIRIIQLRRLTTVHLPARTNDDSRRGLLIFY</sequence>
<accession>A0A8S2U2Q7</accession>
<keyword evidence="1" id="KW-0812">Transmembrane</keyword>
<keyword evidence="1" id="KW-0472">Membrane</keyword>
<proteinExistence type="predicted"/>
<name>A0A8S2U2Q7_9BILA</name>
<evidence type="ECO:0000313" key="3">
    <source>
        <dbReference type="Proteomes" id="UP000682733"/>
    </source>
</evidence>
<evidence type="ECO:0000313" key="2">
    <source>
        <dbReference type="EMBL" id="CAF4314320.1"/>
    </source>
</evidence>
<keyword evidence="1" id="KW-1133">Transmembrane helix</keyword>
<comment type="caution">
    <text evidence="2">The sequence shown here is derived from an EMBL/GenBank/DDBJ whole genome shotgun (WGS) entry which is preliminary data.</text>
</comment>
<protein>
    <submittedName>
        <fullName evidence="2">Uncharacterized protein</fullName>
    </submittedName>
</protein>
<reference evidence="2" key="1">
    <citation type="submission" date="2021-02" db="EMBL/GenBank/DDBJ databases">
        <authorList>
            <person name="Nowell W R."/>
        </authorList>
    </citation>
    <scope>NUCLEOTIDE SEQUENCE</scope>
</reference>
<evidence type="ECO:0000256" key="1">
    <source>
        <dbReference type="SAM" id="Phobius"/>
    </source>
</evidence>
<dbReference type="AlphaFoldDB" id="A0A8S2U2Q7"/>
<dbReference type="Proteomes" id="UP000682733">
    <property type="component" value="Unassembled WGS sequence"/>
</dbReference>
<gene>
    <name evidence="2" type="ORF">TMI583_LOCUS39236</name>
</gene>
<organism evidence="2 3">
    <name type="scientific">Didymodactylos carnosus</name>
    <dbReference type="NCBI Taxonomy" id="1234261"/>
    <lineage>
        <taxon>Eukaryota</taxon>
        <taxon>Metazoa</taxon>
        <taxon>Spiralia</taxon>
        <taxon>Gnathifera</taxon>
        <taxon>Rotifera</taxon>
        <taxon>Eurotatoria</taxon>
        <taxon>Bdelloidea</taxon>
        <taxon>Philodinida</taxon>
        <taxon>Philodinidae</taxon>
        <taxon>Didymodactylos</taxon>
    </lineage>
</organism>